<evidence type="ECO:0000313" key="3">
    <source>
        <dbReference type="Proteomes" id="UP000198323"/>
    </source>
</evidence>
<organism evidence="2 3">
    <name type="scientific">Callipepla squamata</name>
    <name type="common">Scaled quail</name>
    <dbReference type="NCBI Taxonomy" id="9009"/>
    <lineage>
        <taxon>Eukaryota</taxon>
        <taxon>Metazoa</taxon>
        <taxon>Chordata</taxon>
        <taxon>Craniata</taxon>
        <taxon>Vertebrata</taxon>
        <taxon>Euteleostomi</taxon>
        <taxon>Archelosauria</taxon>
        <taxon>Archosauria</taxon>
        <taxon>Dinosauria</taxon>
        <taxon>Saurischia</taxon>
        <taxon>Theropoda</taxon>
        <taxon>Coelurosauria</taxon>
        <taxon>Aves</taxon>
        <taxon>Neognathae</taxon>
        <taxon>Galloanserae</taxon>
        <taxon>Galliformes</taxon>
        <taxon>Odontophoridae</taxon>
        <taxon>Callipepla</taxon>
    </lineage>
</organism>
<reference evidence="2 3" key="1">
    <citation type="submission" date="2016-07" db="EMBL/GenBank/DDBJ databases">
        <title>Disparate Historic Effective Population Sizes Predicted by Modern Levels of Genome Diversity for the Scaled Quail (Callipepla squamata) and the Northern Bobwhite (Colinus virginianus): Inferences from First and Second Generation Draft Genome Assemblies for Sympatric New World Quail.</title>
        <authorList>
            <person name="Oldeschulte D.L."/>
            <person name="Halley Y.A."/>
            <person name="Bhattarai E.K."/>
            <person name="Brashear W.A."/>
            <person name="Hill J."/>
            <person name="Metz R.P."/>
            <person name="Johnson C.D."/>
            <person name="Rollins D."/>
            <person name="Peterson M.J."/>
            <person name="Bickhart D.M."/>
            <person name="Decker J.E."/>
            <person name="Seabury C.M."/>
        </authorList>
    </citation>
    <scope>NUCLEOTIDE SEQUENCE [LARGE SCALE GENOMIC DNA]</scope>
    <source>
        <strain evidence="2 3">Texas</strain>
        <tissue evidence="2">Leg muscle</tissue>
    </source>
</reference>
<dbReference type="AlphaFoldDB" id="A0A226M6U9"/>
<feature type="region of interest" description="Disordered" evidence="1">
    <location>
        <begin position="1"/>
        <end position="30"/>
    </location>
</feature>
<proteinExistence type="predicted"/>
<dbReference type="EMBL" id="MCFN01025081">
    <property type="protein sequence ID" value="OXB51002.1"/>
    <property type="molecule type" value="Genomic_DNA"/>
</dbReference>
<feature type="compositionally biased region" description="Low complexity" evidence="1">
    <location>
        <begin position="251"/>
        <end position="260"/>
    </location>
</feature>
<name>A0A226M6U9_CALSU</name>
<dbReference type="Proteomes" id="UP000198323">
    <property type="component" value="Unassembled WGS sequence"/>
</dbReference>
<gene>
    <name evidence="2" type="ORF">ASZ78_012431</name>
</gene>
<comment type="caution">
    <text evidence="2">The sequence shown here is derived from an EMBL/GenBank/DDBJ whole genome shotgun (WGS) entry which is preliminary data.</text>
</comment>
<feature type="compositionally biased region" description="Low complexity" evidence="1">
    <location>
        <begin position="215"/>
        <end position="227"/>
    </location>
</feature>
<keyword evidence="3" id="KW-1185">Reference proteome</keyword>
<protein>
    <submittedName>
        <fullName evidence="2">Uncharacterized protein</fullName>
    </submittedName>
</protein>
<evidence type="ECO:0000313" key="2">
    <source>
        <dbReference type="EMBL" id="OXB51002.1"/>
    </source>
</evidence>
<feature type="region of interest" description="Disordered" evidence="1">
    <location>
        <begin position="196"/>
        <end position="260"/>
    </location>
</feature>
<accession>A0A226M6U9</accession>
<evidence type="ECO:0000256" key="1">
    <source>
        <dbReference type="SAM" id="MobiDB-lite"/>
    </source>
</evidence>
<sequence length="295" mass="31292">MQQKLPGWDTSLANRVSVPQGPSDINTTQGNLGIRSVTLRDEGQIPVPADSRTTNVGVQVEPQELEENAAIEQAGHPSDALRLPSLAPSTIVSESYEQDLEDTVRLNDARQSSCEPCLYSLTQPANCRISEEAMNDSTSSEKGHFLATCDSHYAQRESFTSADSDAITDDSMMAARDTSAAAENVSLLTYICPESVESEEKEGQDQVQTDAAEAGSMPPSGSGSSPGEVKSTPSTSPVADDPRAEGHLPTCQEGAEAAACQQEVSQVPATGTGYEIGQWQDWCQIVHCGEMPGAV</sequence>